<feature type="non-terminal residue" evidence="2">
    <location>
        <position position="185"/>
    </location>
</feature>
<evidence type="ECO:0000259" key="1">
    <source>
        <dbReference type="Pfam" id="PF25148"/>
    </source>
</evidence>
<proteinExistence type="predicted"/>
<protein>
    <recommendedName>
        <fullName evidence="1">DUF7824 domain-containing protein</fullName>
    </recommendedName>
</protein>
<reference evidence="2" key="1">
    <citation type="journal article" date="2019" name="Sci. Rep.">
        <title>Draft genome of Tanacetum cinerariifolium, the natural source of mosquito coil.</title>
        <authorList>
            <person name="Yamashiro T."/>
            <person name="Shiraishi A."/>
            <person name="Satake H."/>
            <person name="Nakayama K."/>
        </authorList>
    </citation>
    <scope>NUCLEOTIDE SEQUENCE</scope>
</reference>
<evidence type="ECO:0000313" key="2">
    <source>
        <dbReference type="EMBL" id="GFD21711.1"/>
    </source>
</evidence>
<dbReference type="EMBL" id="BKCJ011331704">
    <property type="protein sequence ID" value="GFD21711.1"/>
    <property type="molecule type" value="Genomic_DNA"/>
</dbReference>
<dbReference type="InterPro" id="IPR056726">
    <property type="entry name" value="DUF7824"/>
</dbReference>
<name>A0A699UJ31_TANCI</name>
<dbReference type="Pfam" id="PF25148">
    <property type="entry name" value="DUF7824"/>
    <property type="match status" value="1"/>
</dbReference>
<organism evidence="2">
    <name type="scientific">Tanacetum cinerariifolium</name>
    <name type="common">Dalmatian daisy</name>
    <name type="synonym">Chrysanthemum cinerariifolium</name>
    <dbReference type="NCBI Taxonomy" id="118510"/>
    <lineage>
        <taxon>Eukaryota</taxon>
        <taxon>Viridiplantae</taxon>
        <taxon>Streptophyta</taxon>
        <taxon>Embryophyta</taxon>
        <taxon>Tracheophyta</taxon>
        <taxon>Spermatophyta</taxon>
        <taxon>Magnoliopsida</taxon>
        <taxon>eudicotyledons</taxon>
        <taxon>Gunneridae</taxon>
        <taxon>Pentapetalae</taxon>
        <taxon>asterids</taxon>
        <taxon>campanulids</taxon>
        <taxon>Asterales</taxon>
        <taxon>Asteraceae</taxon>
        <taxon>Asteroideae</taxon>
        <taxon>Anthemideae</taxon>
        <taxon>Anthemidinae</taxon>
        <taxon>Tanacetum</taxon>
    </lineage>
</organism>
<dbReference type="AlphaFoldDB" id="A0A699UJ31"/>
<comment type="caution">
    <text evidence="2">The sequence shown here is derived from an EMBL/GenBank/DDBJ whole genome shotgun (WGS) entry which is preliminary data.</text>
</comment>
<accession>A0A699UJ31</accession>
<feature type="non-terminal residue" evidence="2">
    <location>
        <position position="1"/>
    </location>
</feature>
<sequence length="185" mass="19844">PLLLYADNIVTRPDLKTGLKTLLSGLSKLSQRQAAQAPVVALVLAAALAHADSAVQERAAKSLATLLQAKKPVLTAGVQAATHATIQDQAELLAAPARLVLAPWLVAPTALDRPRVRYAPAARFVPDISASTAIVPVADWHELLFLTGEVLRYDVPAAFERWLDGLLRLHGQLPAGYAEQLRPYL</sequence>
<gene>
    <name evidence="2" type="ORF">Tci_893680</name>
</gene>
<feature type="domain" description="DUF7824" evidence="1">
    <location>
        <begin position="130"/>
        <end position="185"/>
    </location>
</feature>